<keyword evidence="10" id="KW-0413">Isomerase</keyword>
<dbReference type="Pfam" id="PF12705">
    <property type="entry name" value="PDDEXK_1"/>
    <property type="match status" value="1"/>
</dbReference>
<organism evidence="18">
    <name type="scientific">Jonesiaceae bacterium BS-20</name>
    <dbReference type="NCBI Taxonomy" id="3120821"/>
    <lineage>
        <taxon>Bacteria</taxon>
        <taxon>Bacillati</taxon>
        <taxon>Actinomycetota</taxon>
        <taxon>Actinomycetes</taxon>
        <taxon>Micrococcales</taxon>
        <taxon>Jonesiaceae</taxon>
    </lineage>
</organism>
<reference evidence="18" key="1">
    <citation type="submission" date="2024-02" db="EMBL/GenBank/DDBJ databases">
        <title>Tomenella chthoni gen. nov. sp. nov., a member of the family Jonesiaceae isolated from bat guano.</title>
        <authorList>
            <person name="Miller S.L."/>
            <person name="King J."/>
            <person name="Sankaranarayanan K."/>
            <person name="Lawson P.A."/>
        </authorList>
    </citation>
    <scope>NUCLEOTIDE SEQUENCE</scope>
    <source>
        <strain evidence="18">BS-20</strain>
    </source>
</reference>
<evidence type="ECO:0000256" key="15">
    <source>
        <dbReference type="SAM" id="MobiDB-lite"/>
    </source>
</evidence>
<name>A0AAU7DYT6_9MICO</name>
<evidence type="ECO:0000256" key="5">
    <source>
        <dbReference type="ARBA" id="ARBA00022806"/>
    </source>
</evidence>
<feature type="binding site" evidence="14">
    <location>
        <begin position="64"/>
        <end position="71"/>
    </location>
    <ligand>
        <name>ATP</name>
        <dbReference type="ChEBI" id="CHEBI:30616"/>
    </ligand>
</feature>
<dbReference type="PROSITE" id="PS51198">
    <property type="entry name" value="UVRD_HELICASE_ATP_BIND"/>
    <property type="match status" value="1"/>
</dbReference>
<dbReference type="GO" id="GO:0003677">
    <property type="term" value="F:DNA binding"/>
    <property type="evidence" value="ECO:0007669"/>
    <property type="project" value="UniProtKB-KW"/>
</dbReference>
<dbReference type="PANTHER" id="PTHR11070:SF55">
    <property type="entry name" value="DNA 3'-5' HELICASE"/>
    <property type="match status" value="1"/>
</dbReference>
<dbReference type="GO" id="GO:0000725">
    <property type="term" value="P:recombinational repair"/>
    <property type="evidence" value="ECO:0007669"/>
    <property type="project" value="TreeGrafter"/>
</dbReference>
<keyword evidence="2 14" id="KW-0547">Nucleotide-binding</keyword>
<evidence type="ECO:0000256" key="9">
    <source>
        <dbReference type="ARBA" id="ARBA00023204"/>
    </source>
</evidence>
<dbReference type="GO" id="GO:0005829">
    <property type="term" value="C:cytosol"/>
    <property type="evidence" value="ECO:0007669"/>
    <property type="project" value="TreeGrafter"/>
</dbReference>
<keyword evidence="7 14" id="KW-0067">ATP-binding</keyword>
<dbReference type="CDD" id="cd17932">
    <property type="entry name" value="DEXQc_UvrD"/>
    <property type="match status" value="1"/>
</dbReference>
<dbReference type="Gene3D" id="3.40.50.300">
    <property type="entry name" value="P-loop containing nucleotide triphosphate hydrolases"/>
    <property type="match status" value="4"/>
</dbReference>
<dbReference type="PANTHER" id="PTHR11070">
    <property type="entry name" value="UVRD / RECB / PCRA DNA HELICASE FAMILY MEMBER"/>
    <property type="match status" value="1"/>
</dbReference>
<evidence type="ECO:0000256" key="3">
    <source>
        <dbReference type="ARBA" id="ARBA00022763"/>
    </source>
</evidence>
<evidence type="ECO:0000256" key="11">
    <source>
        <dbReference type="ARBA" id="ARBA00034617"/>
    </source>
</evidence>
<keyword evidence="6" id="KW-0269">Exonuclease</keyword>
<accession>A0AAU7DYT6</accession>
<dbReference type="EC" id="5.6.2.4" evidence="12"/>
<dbReference type="Pfam" id="PF00580">
    <property type="entry name" value="UvrD-helicase"/>
    <property type="match status" value="1"/>
</dbReference>
<dbReference type="Pfam" id="PF13361">
    <property type="entry name" value="UvrD_C"/>
    <property type="match status" value="2"/>
</dbReference>
<dbReference type="AlphaFoldDB" id="A0AAU7DYT6"/>
<dbReference type="InterPro" id="IPR014016">
    <property type="entry name" value="UvrD-like_ATP-bd"/>
</dbReference>
<keyword evidence="4 14" id="KW-0378">Hydrolase</keyword>
<keyword evidence="1" id="KW-0540">Nuclease</keyword>
<keyword evidence="5 14" id="KW-0347">Helicase</keyword>
<dbReference type="InterPro" id="IPR027417">
    <property type="entry name" value="P-loop_NTPase"/>
</dbReference>
<feature type="compositionally biased region" description="Basic and acidic residues" evidence="15">
    <location>
        <begin position="120"/>
        <end position="132"/>
    </location>
</feature>
<protein>
    <recommendedName>
        <fullName evidence="12">DNA 3'-5' helicase</fullName>
        <ecNumber evidence="12">5.6.2.4</ecNumber>
    </recommendedName>
</protein>
<dbReference type="InterPro" id="IPR038726">
    <property type="entry name" value="PDDEXK_AddAB-type"/>
</dbReference>
<evidence type="ECO:0000256" key="2">
    <source>
        <dbReference type="ARBA" id="ARBA00022741"/>
    </source>
</evidence>
<evidence type="ECO:0000259" key="16">
    <source>
        <dbReference type="PROSITE" id="PS51198"/>
    </source>
</evidence>
<evidence type="ECO:0000256" key="7">
    <source>
        <dbReference type="ARBA" id="ARBA00022840"/>
    </source>
</evidence>
<feature type="domain" description="UvrD-like helicase ATP-binding" evidence="16">
    <location>
        <begin position="43"/>
        <end position="395"/>
    </location>
</feature>
<evidence type="ECO:0000256" key="6">
    <source>
        <dbReference type="ARBA" id="ARBA00022839"/>
    </source>
</evidence>
<keyword evidence="8" id="KW-0238">DNA-binding</keyword>
<dbReference type="SUPFAM" id="SSF52540">
    <property type="entry name" value="P-loop containing nucleoside triphosphate hydrolases"/>
    <property type="match status" value="1"/>
</dbReference>
<sequence length="1194" mass="130349">MFEPTMPESTMLDPILPEPTVGVESMPSPTLSAIHIADLLGRPRPTPDQIKVIEAPLESMLVIAGAGSGKTETMSARVVWLIANGMVEPNEVLGLTFTRKAAAELGERVRLRLAQLSRAQEQRPQHEGDGSHKGGSPSERAAGQGSAARVLDALDRPTISTYNSYAASLVSDHGLRIGREPGARMLSEATQWALAAEIVERWSADIDSESAVSTIIESVLKLSGSLNEHLLSVPDAKLQLEHLVEPLVEIPVAGRSLKADVGKLGNSLSVRIQLLDLVAEYQHRKRAMESMDFGDQVALAAELALTAPAVGELERERFKVVLLDEYQDTSYAQIKLLTALFGAGHPVTAVGDPNQSIYGWRGASAAGPARFPQQFRNRDGSKATVFQLGMSWRNDTQILAAANYTAHPLYENDPENSLPSLEPRPGAGTGAVSAGYFATIEDEAENAAKFLQEHWQPGVTSAAILCRARSQFPFLEAALRAKGIAVEVVGLGGLLMTPEVVDLVALLEVVHDPSRGDSLMRLLTGPRFYLGPADLNVLGNYARHMARRRPTKTTYDLMGQEVTPAEDPVVEADTSDERSIIDALTHLPPAAWTDHGGRGFTALGHSRLERLARMLTTLRSLTYLPLADLVEQAERVLGLDIEMALIADRSARAGTPRDPANPWGRAHLDAFRKVASEFFDSATTPTLGAFLAWLDDAQKRERGLEKPLGTPDPHAVQLITVHASKGLEWDVVVVPGMVDGVFPSTATGSEKGPMDSGWLTDLGELPFPLRGDARDLPQLDYSAAENDGQVLELMTEFRRTCGAHMVLEERRLAYVAFTRARSRLLISGAWWREAKKPTQPSPFLQELVENRIITDVVVAPAPEPGDENPRIGEDETGVWPPDLSQAVVDPNQSQAVAQAAAHALTRQTIARSAAQVQEVLADLRNPQGNQETDFTESKESKLHEHVDGRIPKEALPSGITSAAGTDLSQLARLLLTERDRTQEVRTEVDFPEHISVSGLVEISRNRETYALDRRRPIPAKPSVASRRGTTFHLWVEQFFGRTVLFDIDDLPGTDDFFIESDEALTAMQTRFERSQWATLVPIELEADIDVVIAGTVIRSRIDGVFPDPDARVGLDGVQPVVVVDWKTGRAPTDPIEKANRELQLAVYRLAWSQWSGTPLDKVSAAFYYVTSDTTVRPQHLATAQEIEDLILGHA</sequence>
<dbReference type="InterPro" id="IPR014017">
    <property type="entry name" value="DNA_helicase_UvrD-like_C"/>
</dbReference>
<evidence type="ECO:0000256" key="13">
    <source>
        <dbReference type="ARBA" id="ARBA00048988"/>
    </source>
</evidence>
<dbReference type="InterPro" id="IPR011604">
    <property type="entry name" value="PDDEXK-like_dom_sf"/>
</dbReference>
<dbReference type="PROSITE" id="PS51217">
    <property type="entry name" value="UVRD_HELICASE_CTER"/>
    <property type="match status" value="1"/>
</dbReference>
<evidence type="ECO:0000256" key="14">
    <source>
        <dbReference type="PROSITE-ProRule" id="PRU00560"/>
    </source>
</evidence>
<proteinExistence type="predicted"/>
<evidence type="ECO:0000256" key="4">
    <source>
        <dbReference type="ARBA" id="ARBA00022801"/>
    </source>
</evidence>
<dbReference type="InterPro" id="IPR000212">
    <property type="entry name" value="DNA_helicase_UvrD/REP"/>
</dbReference>
<evidence type="ECO:0000259" key="17">
    <source>
        <dbReference type="PROSITE" id="PS51217"/>
    </source>
</evidence>
<dbReference type="Gene3D" id="1.10.486.10">
    <property type="entry name" value="PCRA, domain 4"/>
    <property type="match status" value="1"/>
</dbReference>
<keyword evidence="3" id="KW-0227">DNA damage</keyword>
<comment type="catalytic activity">
    <reaction evidence="13">
        <text>ATP + H2O = ADP + phosphate + H(+)</text>
        <dbReference type="Rhea" id="RHEA:13065"/>
        <dbReference type="ChEBI" id="CHEBI:15377"/>
        <dbReference type="ChEBI" id="CHEBI:15378"/>
        <dbReference type="ChEBI" id="CHEBI:30616"/>
        <dbReference type="ChEBI" id="CHEBI:43474"/>
        <dbReference type="ChEBI" id="CHEBI:456216"/>
        <dbReference type="EC" id="5.6.2.4"/>
    </reaction>
</comment>
<dbReference type="EMBL" id="CP146203">
    <property type="protein sequence ID" value="XBH22217.1"/>
    <property type="molecule type" value="Genomic_DNA"/>
</dbReference>
<evidence type="ECO:0000313" key="18">
    <source>
        <dbReference type="EMBL" id="XBH22217.1"/>
    </source>
</evidence>
<dbReference type="Gene3D" id="3.90.320.10">
    <property type="match status" value="1"/>
</dbReference>
<evidence type="ECO:0000256" key="1">
    <source>
        <dbReference type="ARBA" id="ARBA00022722"/>
    </source>
</evidence>
<dbReference type="GO" id="GO:0005524">
    <property type="term" value="F:ATP binding"/>
    <property type="evidence" value="ECO:0007669"/>
    <property type="project" value="UniProtKB-UniRule"/>
</dbReference>
<feature type="domain" description="UvrD-like helicase C-terminal" evidence="17">
    <location>
        <begin position="400"/>
        <end position="726"/>
    </location>
</feature>
<dbReference type="GO" id="GO:0043138">
    <property type="term" value="F:3'-5' DNA helicase activity"/>
    <property type="evidence" value="ECO:0007669"/>
    <property type="project" value="UniProtKB-EC"/>
</dbReference>
<feature type="region of interest" description="Disordered" evidence="15">
    <location>
        <begin position="117"/>
        <end position="147"/>
    </location>
</feature>
<keyword evidence="9" id="KW-0234">DNA repair</keyword>
<evidence type="ECO:0000256" key="12">
    <source>
        <dbReference type="ARBA" id="ARBA00034808"/>
    </source>
</evidence>
<dbReference type="GO" id="GO:0004527">
    <property type="term" value="F:exonuclease activity"/>
    <property type="evidence" value="ECO:0007669"/>
    <property type="project" value="UniProtKB-KW"/>
</dbReference>
<evidence type="ECO:0000256" key="10">
    <source>
        <dbReference type="ARBA" id="ARBA00023235"/>
    </source>
</evidence>
<evidence type="ECO:0000256" key="8">
    <source>
        <dbReference type="ARBA" id="ARBA00023125"/>
    </source>
</evidence>
<dbReference type="GO" id="GO:0033202">
    <property type="term" value="C:DNA helicase complex"/>
    <property type="evidence" value="ECO:0007669"/>
    <property type="project" value="TreeGrafter"/>
</dbReference>
<gene>
    <name evidence="18" type="ORF">V5R04_03020</name>
</gene>
<comment type="catalytic activity">
    <reaction evidence="11">
        <text>Couples ATP hydrolysis with the unwinding of duplex DNA by translocating in the 3'-5' direction.</text>
        <dbReference type="EC" id="5.6.2.4"/>
    </reaction>
</comment>